<dbReference type="RefSeq" id="XP_022144957.1">
    <property type="nucleotide sequence ID" value="XM_022289265.1"/>
</dbReference>
<name>A0A6J1CV62_MOMCH</name>
<dbReference type="InterPro" id="IPR018790">
    <property type="entry name" value="DUF2358"/>
</dbReference>
<protein>
    <submittedName>
        <fullName evidence="3">Uncharacterized protein LOC111014503 isoform X2</fullName>
    </submittedName>
</protein>
<dbReference type="AlphaFoldDB" id="A0A6J1CV62"/>
<evidence type="ECO:0000256" key="1">
    <source>
        <dbReference type="ARBA" id="ARBA00009817"/>
    </source>
</evidence>
<gene>
    <name evidence="3" type="primary">LOC111014503</name>
</gene>
<sequence>MGGGQVSLQNFLSIPTVGCGFRPKKSGRKTGPEPRLLRSRTKVRKCVVRSRLADRSPPKSTVDVDRLVDFLYEDLRHVFDAQGIDPTAYDEHVRFRDPITKYNGIRGYMLNIALLRQLFRPQFLLHWVKKTGPYEITTRWTAVMKFVLLPWKPELVLTGTSIMDIDPETGKFCNHVDLWDSVQNNNYFSLEGLWDIFKQFRFYETPELESPQYQILKRTANYEVRKYAPFISVETGEDKLYGSAVFNRVAVFPDPKQDAISLRTIDGGIAAVLKFSGKPSENMVQEKAKELRYSLIKDGLKPIKGCLLARYNDPSRTWSFVMRNEVLIWLEEFSF</sequence>
<evidence type="ECO:0000313" key="2">
    <source>
        <dbReference type="Proteomes" id="UP000504603"/>
    </source>
</evidence>
<organism evidence="2 3">
    <name type="scientific">Momordica charantia</name>
    <name type="common">Bitter gourd</name>
    <name type="synonym">Balsam pear</name>
    <dbReference type="NCBI Taxonomy" id="3673"/>
    <lineage>
        <taxon>Eukaryota</taxon>
        <taxon>Viridiplantae</taxon>
        <taxon>Streptophyta</taxon>
        <taxon>Embryophyta</taxon>
        <taxon>Tracheophyta</taxon>
        <taxon>Spermatophyta</taxon>
        <taxon>Magnoliopsida</taxon>
        <taxon>eudicotyledons</taxon>
        <taxon>Gunneridae</taxon>
        <taxon>Pentapetalae</taxon>
        <taxon>rosids</taxon>
        <taxon>fabids</taxon>
        <taxon>Cucurbitales</taxon>
        <taxon>Cucurbitaceae</taxon>
        <taxon>Momordiceae</taxon>
        <taxon>Momordica</taxon>
    </lineage>
</organism>
<comment type="similarity">
    <text evidence="1">Belongs to the HEBP family.</text>
</comment>
<dbReference type="Pfam" id="PF10184">
    <property type="entry name" value="DUF2358"/>
    <property type="match status" value="1"/>
</dbReference>
<dbReference type="PANTHER" id="PTHR11220:SF50">
    <property type="entry name" value="SOUL HEME-BINDING FAMILY PROTEIN"/>
    <property type="match status" value="1"/>
</dbReference>
<dbReference type="PANTHER" id="PTHR11220">
    <property type="entry name" value="HEME-BINDING PROTEIN-RELATED"/>
    <property type="match status" value="1"/>
</dbReference>
<dbReference type="InterPro" id="IPR006917">
    <property type="entry name" value="SOUL_heme-bd"/>
</dbReference>
<dbReference type="InterPro" id="IPR032710">
    <property type="entry name" value="NTF2-like_dom_sf"/>
</dbReference>
<dbReference type="Proteomes" id="UP000504603">
    <property type="component" value="Unplaced"/>
</dbReference>
<dbReference type="GeneID" id="111014503"/>
<accession>A0A6J1CV62</accession>
<proteinExistence type="inferred from homology"/>
<dbReference type="Gene3D" id="3.20.80.10">
    <property type="entry name" value="Regulatory factor, effector binding domain"/>
    <property type="match status" value="1"/>
</dbReference>
<evidence type="ECO:0000313" key="3">
    <source>
        <dbReference type="RefSeq" id="XP_022144957.1"/>
    </source>
</evidence>
<dbReference type="InterPro" id="IPR011256">
    <property type="entry name" value="Reg_factor_effector_dom_sf"/>
</dbReference>
<keyword evidence="2" id="KW-1185">Reference proteome</keyword>
<dbReference type="SUPFAM" id="SSF55136">
    <property type="entry name" value="Probable bacterial effector-binding domain"/>
    <property type="match status" value="1"/>
</dbReference>
<reference evidence="3" key="1">
    <citation type="submission" date="2025-08" db="UniProtKB">
        <authorList>
            <consortium name="RefSeq"/>
        </authorList>
    </citation>
    <scope>IDENTIFICATION</scope>
    <source>
        <strain evidence="3">OHB3-1</strain>
    </source>
</reference>
<dbReference type="SUPFAM" id="SSF54427">
    <property type="entry name" value="NTF2-like"/>
    <property type="match status" value="1"/>
</dbReference>
<dbReference type="Pfam" id="PF04832">
    <property type="entry name" value="SOUL"/>
    <property type="match status" value="1"/>
</dbReference>